<name>A0A9W6BZB8_9CHLO</name>
<dbReference type="GO" id="GO:0005737">
    <property type="term" value="C:cytoplasm"/>
    <property type="evidence" value="ECO:0007669"/>
    <property type="project" value="TreeGrafter"/>
</dbReference>
<evidence type="ECO:0000256" key="3">
    <source>
        <dbReference type="SAM" id="MobiDB-lite"/>
    </source>
</evidence>
<feature type="region of interest" description="Disordered" evidence="3">
    <location>
        <begin position="152"/>
        <end position="189"/>
    </location>
</feature>
<feature type="compositionally biased region" description="Low complexity" evidence="3">
    <location>
        <begin position="28"/>
        <end position="40"/>
    </location>
</feature>
<dbReference type="PROSITE" id="PS50012">
    <property type="entry name" value="RCC1_3"/>
    <property type="match status" value="1"/>
</dbReference>
<accession>A0A9W6BZB8</accession>
<comment type="caution">
    <text evidence="4">The sequence shown here is derived from an EMBL/GenBank/DDBJ whole genome shotgun (WGS) entry which is preliminary data.</text>
</comment>
<keyword evidence="1" id="KW-0677">Repeat</keyword>
<evidence type="ECO:0000313" key="4">
    <source>
        <dbReference type="EMBL" id="GLC61037.1"/>
    </source>
</evidence>
<proteinExistence type="predicted"/>
<feature type="region of interest" description="Disordered" evidence="3">
    <location>
        <begin position="23"/>
        <end position="42"/>
    </location>
</feature>
<dbReference type="PANTHER" id="PTHR45622">
    <property type="entry name" value="UBIQUITIN-PROTEIN LIGASE E3A-RELATED"/>
    <property type="match status" value="1"/>
</dbReference>
<feature type="compositionally biased region" description="Acidic residues" evidence="3">
    <location>
        <begin position="550"/>
        <end position="573"/>
    </location>
</feature>
<dbReference type="InterPro" id="IPR000408">
    <property type="entry name" value="Reg_chr_condens"/>
</dbReference>
<dbReference type="Pfam" id="PF13540">
    <property type="entry name" value="RCC1_2"/>
    <property type="match status" value="4"/>
</dbReference>
<feature type="repeat" description="RCC1" evidence="2">
    <location>
        <begin position="310"/>
        <end position="371"/>
    </location>
</feature>
<feature type="region of interest" description="Disordered" evidence="3">
    <location>
        <begin position="468"/>
        <end position="573"/>
    </location>
</feature>
<keyword evidence="5" id="KW-1185">Reference proteome</keyword>
<dbReference type="AlphaFoldDB" id="A0A9W6BZB8"/>
<dbReference type="Gene3D" id="2.130.10.30">
    <property type="entry name" value="Regulator of chromosome condensation 1/beta-lactamase-inhibitor protein II"/>
    <property type="match status" value="3"/>
</dbReference>
<protein>
    <submittedName>
        <fullName evidence="4">Uncharacterized protein</fullName>
    </submittedName>
</protein>
<feature type="compositionally biased region" description="Basic and acidic residues" evidence="3">
    <location>
        <begin position="520"/>
        <end position="536"/>
    </location>
</feature>
<feature type="region of interest" description="Disordered" evidence="3">
    <location>
        <begin position="672"/>
        <end position="698"/>
    </location>
</feature>
<feature type="compositionally biased region" description="Low complexity" evidence="3">
    <location>
        <begin position="152"/>
        <end position="162"/>
    </location>
</feature>
<dbReference type="SUPFAM" id="SSF50985">
    <property type="entry name" value="RCC1/BLIP-II"/>
    <property type="match status" value="1"/>
</dbReference>
<feature type="compositionally biased region" description="Basic and acidic residues" evidence="3">
    <location>
        <begin position="478"/>
        <end position="493"/>
    </location>
</feature>
<dbReference type="InterPro" id="IPR009091">
    <property type="entry name" value="RCC1/BLIP-II"/>
</dbReference>
<evidence type="ECO:0000313" key="5">
    <source>
        <dbReference type="Proteomes" id="UP001165080"/>
    </source>
</evidence>
<feature type="compositionally biased region" description="Gly residues" evidence="3">
    <location>
        <begin position="494"/>
        <end position="515"/>
    </location>
</feature>
<dbReference type="PANTHER" id="PTHR45622:SF44">
    <property type="entry name" value="REGULATOR OF CHROMOSOME CONDENSATION (RCC1) FAMILY PROTEIN"/>
    <property type="match status" value="1"/>
</dbReference>
<dbReference type="Proteomes" id="UP001165080">
    <property type="component" value="Unassembled WGS sequence"/>
</dbReference>
<dbReference type="PROSITE" id="PS00626">
    <property type="entry name" value="RCC1_2"/>
    <property type="match status" value="4"/>
</dbReference>
<gene>
    <name evidence="4" type="primary">PLEST011694</name>
    <name evidence="4" type="ORF">PLESTB_001709200</name>
</gene>
<sequence>MQPQSLILVFGWSTYDDNFPVHAPQHRGASPSHPSASGGSDYDRRRCRWQLPQQSCAWGCPATFCAQHGRLIRLRAPLPQRLAPAIPRDPEPAPEPALTMAEGRTLRHTDSAVCQAAAVGWAHALTTRNEPRAGSAGGTSCWVYDGGGSSSSTGADVSGSGSQPEGVVPGAPHAVTQKAADQGQRQADRGRWRVQQLPYAAGHVVQVAAGELHTLVLDAGGSVWAWGANGEAQCGAGPGPRGSAVQAVAAETAAEAAVAAALAVAVAVADVGAQAGRHCASRIARHVAVPVQVRQVACGARHSLAVDCRGGVWAWGWNAYGQCGVAALASGSAGSLAVVSTPVRVQGGALGGVPCRSVAAGLGHSLALTEAGQVAAWGWNDAGQCGPAGSVGFLAEPQLLPIPRPSVGGREPVASAAVAVTAASRKRGAADSWALRRRADEAAAGVGAGCAWRHGLQAAAEGGRLRLSGDAVGLGGGRGERERGREGCEDGRDGAGCGSGSGRGCSDGGDGGGVGAAPAEDWREGRAALDVSKDEDVGGEEEGEGGREQMEDDADDDNDDEEDEDEEEDEEEEEVIVKISCGGRHSLALAAGGRLYGWGSNTRGQLGFTRVVHACTSPRLMLPTCGSVQRDLPHRGDPCAVDLDLDTDLDLGLDCILDPSEAVAERVPFERGGGGGAGQATVDKHPGARASAPGGPEGMSPDISIFLAFERVEPTGSCMEARRGACGKVDGMSSAERVRDSADEQGHSCEGGGGVLSLSGNQATALLRRAMLRDGLLVEDAEGGWSHTVVRCGLRTLGGESLDAAWSLR</sequence>
<reference evidence="4 5" key="1">
    <citation type="journal article" date="2023" name="Commun. Biol.">
        <title>Reorganization of the ancestral sex-determining regions during the evolution of trioecy in Pleodorina starrii.</title>
        <authorList>
            <person name="Takahashi K."/>
            <person name="Suzuki S."/>
            <person name="Kawai-Toyooka H."/>
            <person name="Yamamoto K."/>
            <person name="Hamaji T."/>
            <person name="Ootsuki R."/>
            <person name="Yamaguchi H."/>
            <person name="Kawachi M."/>
            <person name="Higashiyama T."/>
            <person name="Nozaki H."/>
        </authorList>
    </citation>
    <scope>NUCLEOTIDE SEQUENCE [LARGE SCALE GENOMIC DNA]</scope>
    <source>
        <strain evidence="4 5">NIES-4479</strain>
    </source>
</reference>
<dbReference type="EMBL" id="BRXU01000041">
    <property type="protein sequence ID" value="GLC61037.1"/>
    <property type="molecule type" value="Genomic_DNA"/>
</dbReference>
<organism evidence="4 5">
    <name type="scientific">Pleodorina starrii</name>
    <dbReference type="NCBI Taxonomy" id="330485"/>
    <lineage>
        <taxon>Eukaryota</taxon>
        <taxon>Viridiplantae</taxon>
        <taxon>Chlorophyta</taxon>
        <taxon>core chlorophytes</taxon>
        <taxon>Chlorophyceae</taxon>
        <taxon>CS clade</taxon>
        <taxon>Chlamydomonadales</taxon>
        <taxon>Volvocaceae</taxon>
        <taxon>Pleodorina</taxon>
    </lineage>
</organism>
<evidence type="ECO:0000256" key="1">
    <source>
        <dbReference type="ARBA" id="ARBA00022737"/>
    </source>
</evidence>
<evidence type="ECO:0000256" key="2">
    <source>
        <dbReference type="PROSITE-ProRule" id="PRU00235"/>
    </source>
</evidence>
<dbReference type="InterPro" id="IPR051709">
    <property type="entry name" value="Ub-ligase/GTPase-reg"/>
</dbReference>